<dbReference type="SUPFAM" id="SSF53098">
    <property type="entry name" value="Ribonuclease H-like"/>
    <property type="match status" value="1"/>
</dbReference>
<feature type="compositionally biased region" description="Polar residues" evidence="5">
    <location>
        <begin position="305"/>
        <end position="327"/>
    </location>
</feature>
<dbReference type="Ensembl" id="ENSPKIT00000002550.1">
    <property type="protein sequence ID" value="ENSPKIP00000021903.1"/>
    <property type="gene ID" value="ENSPKIG00000006120.1"/>
</dbReference>
<dbReference type="Gene3D" id="3.30.420.10">
    <property type="entry name" value="Ribonuclease H-like superfamily/Ribonuclease H"/>
    <property type="match status" value="1"/>
</dbReference>
<feature type="region of interest" description="Disordered" evidence="5">
    <location>
        <begin position="824"/>
        <end position="850"/>
    </location>
</feature>
<keyword evidence="9" id="KW-1185">Reference proteome</keyword>
<feature type="region of interest" description="Disordered" evidence="5">
    <location>
        <begin position="865"/>
        <end position="896"/>
    </location>
</feature>
<accession>A0A3B3RUB2</accession>
<dbReference type="CDD" id="cd09274">
    <property type="entry name" value="RNase_HI_RT_Ty3"/>
    <property type="match status" value="1"/>
</dbReference>
<dbReference type="InterPro" id="IPR036397">
    <property type="entry name" value="RNaseH_sf"/>
</dbReference>
<protein>
    <recommendedName>
        <fullName evidence="4">Gypsy retrotransposon integrase-like protein 1</fullName>
        <ecNumber evidence="2">3.1.26.4</ecNumber>
    </recommendedName>
</protein>
<dbReference type="SUPFAM" id="SSF56672">
    <property type="entry name" value="DNA/RNA polymerases"/>
    <property type="match status" value="1"/>
</dbReference>
<comment type="similarity">
    <text evidence="1">Belongs to the beta type-B retroviral polymerase family. HERV class-II K(HML-2) pol subfamily.</text>
</comment>
<dbReference type="GO" id="GO:0004523">
    <property type="term" value="F:RNA-DNA hybrid ribonuclease activity"/>
    <property type="evidence" value="ECO:0007669"/>
    <property type="project" value="UniProtKB-EC"/>
</dbReference>
<proteinExistence type="inferred from homology"/>
<dbReference type="EC" id="3.1.26.4" evidence="2"/>
<evidence type="ECO:0000256" key="5">
    <source>
        <dbReference type="SAM" id="MobiDB-lite"/>
    </source>
</evidence>
<dbReference type="Gene3D" id="3.10.20.370">
    <property type="match status" value="1"/>
</dbReference>
<dbReference type="CDD" id="cd01647">
    <property type="entry name" value="RT_LTR"/>
    <property type="match status" value="1"/>
</dbReference>
<dbReference type="PROSITE" id="PS50878">
    <property type="entry name" value="RT_POL"/>
    <property type="match status" value="1"/>
</dbReference>
<dbReference type="AlphaFoldDB" id="A0A3B3RUB2"/>
<evidence type="ECO:0000256" key="2">
    <source>
        <dbReference type="ARBA" id="ARBA00012180"/>
    </source>
</evidence>
<dbReference type="InterPro" id="IPR000477">
    <property type="entry name" value="RT_dom"/>
</dbReference>
<dbReference type="GeneTree" id="ENSGT01100000263500"/>
<reference evidence="8" key="2">
    <citation type="submission" date="2025-09" db="UniProtKB">
        <authorList>
            <consortium name="Ensembl"/>
        </authorList>
    </citation>
    <scope>IDENTIFICATION</scope>
</reference>
<evidence type="ECO:0000259" key="6">
    <source>
        <dbReference type="PROSITE" id="PS50878"/>
    </source>
</evidence>
<dbReference type="GO" id="GO:0003676">
    <property type="term" value="F:nucleic acid binding"/>
    <property type="evidence" value="ECO:0007669"/>
    <property type="project" value="InterPro"/>
</dbReference>
<dbReference type="InterPro" id="IPR043502">
    <property type="entry name" value="DNA/RNA_pol_sf"/>
</dbReference>
<dbReference type="InterPro" id="IPR012337">
    <property type="entry name" value="RNaseH-like_sf"/>
</dbReference>
<dbReference type="Gene3D" id="1.10.340.70">
    <property type="match status" value="1"/>
</dbReference>
<feature type="region of interest" description="Disordered" evidence="5">
    <location>
        <begin position="290"/>
        <end position="327"/>
    </location>
</feature>
<evidence type="ECO:0000256" key="4">
    <source>
        <dbReference type="ARBA" id="ARBA00039658"/>
    </source>
</evidence>
<reference evidence="8" key="1">
    <citation type="submission" date="2025-08" db="UniProtKB">
        <authorList>
            <consortium name="Ensembl"/>
        </authorList>
    </citation>
    <scope>IDENTIFICATION</scope>
</reference>
<dbReference type="InterPro" id="IPR041577">
    <property type="entry name" value="RT_RNaseH_2"/>
</dbReference>
<dbReference type="Pfam" id="PF17921">
    <property type="entry name" value="Integrase_H2C2"/>
    <property type="match status" value="1"/>
</dbReference>
<evidence type="ECO:0000313" key="8">
    <source>
        <dbReference type="Ensembl" id="ENSPKIP00000021903.1"/>
    </source>
</evidence>
<evidence type="ECO:0000313" key="9">
    <source>
        <dbReference type="Proteomes" id="UP000261540"/>
    </source>
</evidence>
<feature type="domain" description="Reverse transcriptase" evidence="6">
    <location>
        <begin position="1"/>
        <end position="83"/>
    </location>
</feature>
<dbReference type="Pfam" id="PF00078">
    <property type="entry name" value="RVT_1"/>
    <property type="match status" value="1"/>
</dbReference>
<dbReference type="Pfam" id="PF17919">
    <property type="entry name" value="RT_RNaseH_2"/>
    <property type="match status" value="1"/>
</dbReference>
<dbReference type="FunFam" id="1.10.340.70:FF:000001">
    <property type="entry name" value="Retrovirus-related Pol polyprotein from transposon gypsy-like Protein"/>
    <property type="match status" value="1"/>
</dbReference>
<dbReference type="Pfam" id="PF00665">
    <property type="entry name" value="rve"/>
    <property type="match status" value="1"/>
</dbReference>
<dbReference type="GO" id="GO:0015074">
    <property type="term" value="P:DNA integration"/>
    <property type="evidence" value="ECO:0007669"/>
    <property type="project" value="InterPro"/>
</dbReference>
<dbReference type="InterPro" id="IPR041588">
    <property type="entry name" value="Integrase_H2C2"/>
</dbReference>
<dbReference type="PROSITE" id="PS50994">
    <property type="entry name" value="INTEGRASE"/>
    <property type="match status" value="1"/>
</dbReference>
<keyword evidence="3" id="KW-0511">Multifunctional enzyme</keyword>
<dbReference type="STRING" id="1676925.ENSPKIP00000021903"/>
<dbReference type="FunFam" id="3.30.70.270:FF:000020">
    <property type="entry name" value="Transposon Tf2-6 polyprotein-like Protein"/>
    <property type="match status" value="1"/>
</dbReference>
<dbReference type="InterPro" id="IPR050951">
    <property type="entry name" value="Retrovirus_Pol_polyprotein"/>
</dbReference>
<evidence type="ECO:0000256" key="3">
    <source>
        <dbReference type="ARBA" id="ARBA00023268"/>
    </source>
</evidence>
<evidence type="ECO:0000256" key="1">
    <source>
        <dbReference type="ARBA" id="ARBA00010879"/>
    </source>
</evidence>
<dbReference type="PANTHER" id="PTHR37984:SF5">
    <property type="entry name" value="PROTEIN NYNRIN-LIKE"/>
    <property type="match status" value="1"/>
</dbReference>
<dbReference type="InterPro" id="IPR001584">
    <property type="entry name" value="Integrase_cat-core"/>
</dbReference>
<organism evidence="8 9">
    <name type="scientific">Paramormyrops kingsleyae</name>
    <dbReference type="NCBI Taxonomy" id="1676925"/>
    <lineage>
        <taxon>Eukaryota</taxon>
        <taxon>Metazoa</taxon>
        <taxon>Chordata</taxon>
        <taxon>Craniata</taxon>
        <taxon>Vertebrata</taxon>
        <taxon>Euteleostomi</taxon>
        <taxon>Actinopterygii</taxon>
        <taxon>Neopterygii</taxon>
        <taxon>Teleostei</taxon>
        <taxon>Osteoglossocephala</taxon>
        <taxon>Osteoglossomorpha</taxon>
        <taxon>Osteoglossiformes</taxon>
        <taxon>Mormyridae</taxon>
        <taxon>Paramormyrops</taxon>
    </lineage>
</organism>
<dbReference type="FunFam" id="3.30.420.10:FF:000032">
    <property type="entry name" value="Retrovirus-related Pol polyprotein from transposon 297-like Protein"/>
    <property type="match status" value="1"/>
</dbReference>
<feature type="domain" description="Integrase catalytic" evidence="7">
    <location>
        <begin position="501"/>
        <end position="659"/>
    </location>
</feature>
<dbReference type="PANTHER" id="PTHR37984">
    <property type="entry name" value="PROTEIN CBG26694"/>
    <property type="match status" value="1"/>
</dbReference>
<dbReference type="Gene3D" id="3.30.70.270">
    <property type="match status" value="2"/>
</dbReference>
<sequence>MMPMGITNAPPSFQRLMELVLRGLHWSVCLIYLDDIIVYSKDFEQHLQHLRDVFHRFRAAGLKLKPSKCHLARSSVSFLGHHVSHDGVRPDPSNTEKVANWPLPESPTQVRAFLGLCSYYRRFIKHFAHIAEPLHHLTRKGVPFVWSFDADQAFRLLKLALTSPPVMAFPNLSVPFLLHTDASLHAIGSVLSQLMDGKERVIAYASHVLSASEKKWSTFDRELFAVVWSVRHFRHYVAYSPLTIVTDHKPLVGLHKIPLDHDPTGRRARWAVELDIYDWHIIHRNGAKHQNADAMSRRPPDAPVHSSSNTLSAESFTQTTNSAPTSSVSVQTSFPNLEPVQVSVSPCFTNLVRIDTDLNIAEAQKSDPDLLMARRWVEEGHRPPLWRLRHATPFLRKLWSQFKRLCVQDGLLCYHSSRSPADGDLYQAVVPSALIPSVLQSVHGHPTTGHYGLAKTLDRATRLFYWPYMSTDISRYCECCPACQSRRSPVPRPQAPLLPISPDRPFQLVAADITELPLSTMGNRYVLVLMDLYTKFVNLYPLKDQTAISVAKCIFELFLPQHGVPEALHSDQGRQFESDLIKHLCHLLSIRKIRTSPYHAQCDGAVERYNRTLKDELAKHLFQLGQEWDVHLPLVALAYNTTVHTSTGFTPFFLAHGREARMPLDLLRNTAHSHTSATAGTPAAYAASLCSRLVNAFESAAAFRDKAQAKQRFYYDRRLNYNPYKPGQLVLLDDPAHQRNKLAPRWTGPFEVVRAIQPPEHPLPVNFQIRALSHPGAKLKIVHYNGLKPYIPGPTADLTRPVPDNPSTPSALPGLLPCVLRPVPPSLPQHADPLGPNPSVLQQPDSTVRPRDGADVVVRSLPSLSRVTVQSAAPPQEGGPPLRRALPQRQRHMPRHLQDFVLRYK</sequence>
<dbReference type="Proteomes" id="UP000261540">
    <property type="component" value="Unplaced"/>
</dbReference>
<name>A0A3B3RUB2_9TELE</name>
<dbReference type="InterPro" id="IPR043128">
    <property type="entry name" value="Rev_trsase/Diguanyl_cyclase"/>
</dbReference>
<dbReference type="FunFam" id="3.10.20.370:FF:000001">
    <property type="entry name" value="Retrovirus-related Pol polyprotein from transposon 17.6-like protein"/>
    <property type="match status" value="1"/>
</dbReference>
<evidence type="ECO:0000259" key="7">
    <source>
        <dbReference type="PROSITE" id="PS50994"/>
    </source>
</evidence>
<dbReference type="FunFam" id="3.30.70.270:FF:000003">
    <property type="entry name" value="Transposon Ty3-G Gag-Pol polyprotein"/>
    <property type="match status" value="1"/>
</dbReference>